<keyword evidence="3" id="KW-0547">Nucleotide-binding</keyword>
<dbReference type="SMART" id="SM00382">
    <property type="entry name" value="AAA"/>
    <property type="match status" value="1"/>
</dbReference>
<accession>A0ABN2TKJ5</accession>
<feature type="domain" description="ABC transporter" evidence="5">
    <location>
        <begin position="44"/>
        <end position="268"/>
    </location>
</feature>
<dbReference type="EMBL" id="BAAAQN010000001">
    <property type="protein sequence ID" value="GAA2011000.1"/>
    <property type="molecule type" value="Genomic_DNA"/>
</dbReference>
<evidence type="ECO:0000259" key="5">
    <source>
        <dbReference type="PROSITE" id="PS50893"/>
    </source>
</evidence>
<dbReference type="InterPro" id="IPR003593">
    <property type="entry name" value="AAA+_ATPase"/>
</dbReference>
<keyword evidence="7" id="KW-1185">Reference proteome</keyword>
<dbReference type="SUPFAM" id="SSF52540">
    <property type="entry name" value="P-loop containing nucleoside triphosphate hydrolases"/>
    <property type="match status" value="1"/>
</dbReference>
<dbReference type="Pfam" id="PF00005">
    <property type="entry name" value="ABC_tran"/>
    <property type="match status" value="1"/>
</dbReference>
<organism evidence="6 7">
    <name type="scientific">Catenulispora yoronensis</name>
    <dbReference type="NCBI Taxonomy" id="450799"/>
    <lineage>
        <taxon>Bacteria</taxon>
        <taxon>Bacillati</taxon>
        <taxon>Actinomycetota</taxon>
        <taxon>Actinomycetes</taxon>
        <taxon>Catenulisporales</taxon>
        <taxon>Catenulisporaceae</taxon>
        <taxon>Catenulispora</taxon>
    </lineage>
</organism>
<evidence type="ECO:0000256" key="1">
    <source>
        <dbReference type="ARBA" id="ARBA00005417"/>
    </source>
</evidence>
<keyword evidence="4 6" id="KW-0067">ATP-binding</keyword>
<keyword evidence="2" id="KW-0813">Transport</keyword>
<name>A0ABN2TKJ5_9ACTN</name>
<evidence type="ECO:0000313" key="7">
    <source>
        <dbReference type="Proteomes" id="UP001500751"/>
    </source>
</evidence>
<dbReference type="Gene3D" id="3.40.50.300">
    <property type="entry name" value="P-loop containing nucleotide triphosphate hydrolases"/>
    <property type="match status" value="1"/>
</dbReference>
<dbReference type="PANTHER" id="PTHR43335">
    <property type="entry name" value="ABC TRANSPORTER, ATP-BINDING PROTEIN"/>
    <property type="match status" value="1"/>
</dbReference>
<reference evidence="6 7" key="1">
    <citation type="journal article" date="2019" name="Int. J. Syst. Evol. Microbiol.">
        <title>The Global Catalogue of Microorganisms (GCM) 10K type strain sequencing project: providing services to taxonomists for standard genome sequencing and annotation.</title>
        <authorList>
            <consortium name="The Broad Institute Genomics Platform"/>
            <consortium name="The Broad Institute Genome Sequencing Center for Infectious Disease"/>
            <person name="Wu L."/>
            <person name="Ma J."/>
        </authorList>
    </citation>
    <scope>NUCLEOTIDE SEQUENCE [LARGE SCALE GENOMIC DNA]</scope>
    <source>
        <strain evidence="6 7">JCM 16014</strain>
    </source>
</reference>
<dbReference type="Proteomes" id="UP001500751">
    <property type="component" value="Unassembled WGS sequence"/>
</dbReference>
<evidence type="ECO:0000313" key="6">
    <source>
        <dbReference type="EMBL" id="GAA2011000.1"/>
    </source>
</evidence>
<gene>
    <name evidence="6" type="ORF">GCM10009839_01230</name>
</gene>
<dbReference type="PANTHER" id="PTHR43335:SF4">
    <property type="entry name" value="ABC TRANSPORTER, ATP-BINDING PROTEIN"/>
    <property type="match status" value="1"/>
</dbReference>
<evidence type="ECO:0000256" key="4">
    <source>
        <dbReference type="ARBA" id="ARBA00022840"/>
    </source>
</evidence>
<sequence>MPVVIAVWLGDGILRTVARRNGGGARAMVVATFWPSLVRGARMIEIHDLTKRHGPRAVVDGLSFTVRPGRVTGFLGPNGAGKSTTMRMILGLDAPTSGTALVVGERYRDLRRPLRQVGALLDAGAVHPGRSARAHLAAIAAANRIPPSRIDEVLGLTGLGSTRGRVGAFSLGMKQRLGVAAALLGDPGILMLDEPVNGLDPEGIHWIRTLMRELAAEGRTVLVSSHLMSEMALTADHLVIIGKGRLIADTPTAAFLKNTSRTDILVRASRPQELRSLLMSHGAQVAVEADGALAVTGLEPHIVGDLAAAARIGVHELTVRSASLEEAFMAITGDAVDYRAGSIERTHQS</sequence>
<dbReference type="GO" id="GO:0005524">
    <property type="term" value="F:ATP binding"/>
    <property type="evidence" value="ECO:0007669"/>
    <property type="project" value="UniProtKB-KW"/>
</dbReference>
<dbReference type="InterPro" id="IPR003439">
    <property type="entry name" value="ABC_transporter-like_ATP-bd"/>
</dbReference>
<comment type="similarity">
    <text evidence="1">Belongs to the ABC transporter superfamily.</text>
</comment>
<evidence type="ECO:0000256" key="2">
    <source>
        <dbReference type="ARBA" id="ARBA00022448"/>
    </source>
</evidence>
<dbReference type="InterPro" id="IPR027417">
    <property type="entry name" value="P-loop_NTPase"/>
</dbReference>
<dbReference type="PROSITE" id="PS50893">
    <property type="entry name" value="ABC_TRANSPORTER_2"/>
    <property type="match status" value="1"/>
</dbReference>
<proteinExistence type="inferred from homology"/>
<dbReference type="InterPro" id="IPR017871">
    <property type="entry name" value="ABC_transporter-like_CS"/>
</dbReference>
<comment type="caution">
    <text evidence="6">The sequence shown here is derived from an EMBL/GenBank/DDBJ whole genome shotgun (WGS) entry which is preliminary data.</text>
</comment>
<protein>
    <submittedName>
        <fullName evidence="6">ABC transporter ATP-binding protein</fullName>
    </submittedName>
</protein>
<evidence type="ECO:0000256" key="3">
    <source>
        <dbReference type="ARBA" id="ARBA00022741"/>
    </source>
</evidence>
<dbReference type="PROSITE" id="PS00211">
    <property type="entry name" value="ABC_TRANSPORTER_1"/>
    <property type="match status" value="1"/>
</dbReference>